<sequence>MPSIRIDDASRFSRGTYSCVSASWEGVTVSFEETLEDSDATERFRRALGEHGCMCPHWGYQITGTSTYYFADREPEVYGPGELFYLPPGHAPTHSAGSTWISISPTAVHEAVQAITRTTT</sequence>
<dbReference type="OrthoDB" id="161242at2"/>
<dbReference type="InterPro" id="IPR011051">
    <property type="entry name" value="RmlC_Cupin_sf"/>
</dbReference>
<organism evidence="1 2">
    <name type="scientific">Sinosporangium album</name>
    <dbReference type="NCBI Taxonomy" id="504805"/>
    <lineage>
        <taxon>Bacteria</taxon>
        <taxon>Bacillati</taxon>
        <taxon>Actinomycetota</taxon>
        <taxon>Actinomycetes</taxon>
        <taxon>Streptosporangiales</taxon>
        <taxon>Streptosporangiaceae</taxon>
        <taxon>Sinosporangium</taxon>
    </lineage>
</organism>
<accession>A0A1G8BIP0</accession>
<dbReference type="EMBL" id="FNCN01000014">
    <property type="protein sequence ID" value="SDH33097.1"/>
    <property type="molecule type" value="Genomic_DNA"/>
</dbReference>
<dbReference type="AlphaFoldDB" id="A0A1G8BIP0"/>
<dbReference type="RefSeq" id="WP_093171376.1">
    <property type="nucleotide sequence ID" value="NZ_FNCN01000014.1"/>
</dbReference>
<evidence type="ECO:0000313" key="2">
    <source>
        <dbReference type="Proteomes" id="UP000198923"/>
    </source>
</evidence>
<evidence type="ECO:0000313" key="1">
    <source>
        <dbReference type="EMBL" id="SDH33097.1"/>
    </source>
</evidence>
<protein>
    <recommendedName>
        <fullName evidence="3">Cupin domain-containing protein</fullName>
    </recommendedName>
</protein>
<dbReference type="Proteomes" id="UP000198923">
    <property type="component" value="Unassembled WGS sequence"/>
</dbReference>
<name>A0A1G8BIP0_9ACTN</name>
<evidence type="ECO:0008006" key="3">
    <source>
        <dbReference type="Google" id="ProtNLM"/>
    </source>
</evidence>
<proteinExistence type="predicted"/>
<dbReference type="SUPFAM" id="SSF51182">
    <property type="entry name" value="RmlC-like cupins"/>
    <property type="match status" value="1"/>
</dbReference>
<dbReference type="STRING" id="504805.SAMN05421505_11459"/>
<reference evidence="1 2" key="1">
    <citation type="submission" date="2016-10" db="EMBL/GenBank/DDBJ databases">
        <authorList>
            <person name="de Groot N.N."/>
        </authorList>
    </citation>
    <scope>NUCLEOTIDE SEQUENCE [LARGE SCALE GENOMIC DNA]</scope>
    <source>
        <strain evidence="1 2">CPCC 201354</strain>
    </source>
</reference>
<gene>
    <name evidence="1" type="ORF">SAMN05421505_11459</name>
</gene>
<keyword evidence="2" id="KW-1185">Reference proteome</keyword>